<feature type="domain" description="CBM39" evidence="8">
    <location>
        <begin position="16"/>
        <end position="116"/>
    </location>
</feature>
<evidence type="ECO:0000256" key="4">
    <source>
        <dbReference type="ARBA" id="ARBA00022859"/>
    </source>
</evidence>
<protein>
    <submittedName>
        <fullName evidence="9">Uncharacterized protein</fullName>
    </submittedName>
</protein>
<keyword evidence="4" id="KW-0391">Immunity</keyword>
<dbReference type="Pfam" id="PF00722">
    <property type="entry name" value="Glyco_hydro_16"/>
    <property type="match status" value="1"/>
</dbReference>
<evidence type="ECO:0000256" key="5">
    <source>
        <dbReference type="SAM" id="MobiDB-lite"/>
    </source>
</evidence>
<dbReference type="GO" id="GO:0045087">
    <property type="term" value="P:innate immune response"/>
    <property type="evidence" value="ECO:0007669"/>
    <property type="project" value="UniProtKB-KW"/>
</dbReference>
<dbReference type="Proteomes" id="UP000828390">
    <property type="component" value="Unassembled WGS sequence"/>
</dbReference>
<feature type="compositionally biased region" description="Low complexity" evidence="5">
    <location>
        <begin position="116"/>
        <end position="128"/>
    </location>
</feature>
<dbReference type="AlphaFoldDB" id="A0A9D4MVT4"/>
<comment type="caution">
    <text evidence="9">The sequence shown here is derived from an EMBL/GenBank/DDBJ whole genome shotgun (WGS) entry which is preliminary data.</text>
</comment>
<reference evidence="9" key="1">
    <citation type="journal article" date="2019" name="bioRxiv">
        <title>The Genome of the Zebra Mussel, Dreissena polymorpha: A Resource for Invasive Species Research.</title>
        <authorList>
            <person name="McCartney M.A."/>
            <person name="Auch B."/>
            <person name="Kono T."/>
            <person name="Mallez S."/>
            <person name="Zhang Y."/>
            <person name="Obille A."/>
            <person name="Becker A."/>
            <person name="Abrahante J.E."/>
            <person name="Garbe J."/>
            <person name="Badalamenti J.P."/>
            <person name="Herman A."/>
            <person name="Mangelson H."/>
            <person name="Liachko I."/>
            <person name="Sullivan S."/>
            <person name="Sone E.D."/>
            <person name="Koren S."/>
            <person name="Silverstein K.A.T."/>
            <person name="Beckman K.B."/>
            <person name="Gohl D.M."/>
        </authorList>
    </citation>
    <scope>NUCLEOTIDE SEQUENCE</scope>
    <source>
        <strain evidence="9">Duluth1</strain>
        <tissue evidence="9">Whole animal</tissue>
    </source>
</reference>
<evidence type="ECO:0000313" key="10">
    <source>
        <dbReference type="Proteomes" id="UP000828390"/>
    </source>
</evidence>
<feature type="domain" description="GH16" evidence="7">
    <location>
        <begin position="210"/>
        <end position="559"/>
    </location>
</feature>
<dbReference type="PROSITE" id="PS51762">
    <property type="entry name" value="GH16_2"/>
    <property type="match status" value="1"/>
</dbReference>
<dbReference type="Pfam" id="PF15886">
    <property type="entry name" value="CBM39"/>
    <property type="match status" value="1"/>
</dbReference>
<evidence type="ECO:0000256" key="3">
    <source>
        <dbReference type="ARBA" id="ARBA00022588"/>
    </source>
</evidence>
<dbReference type="SUPFAM" id="SSF49899">
    <property type="entry name" value="Concanavalin A-like lectins/glucanases"/>
    <property type="match status" value="1"/>
</dbReference>
<keyword evidence="3" id="KW-0399">Innate immunity</keyword>
<name>A0A9D4MVT4_DREPO</name>
<dbReference type="InterPro" id="IPR013320">
    <property type="entry name" value="ConA-like_dom_sf"/>
</dbReference>
<evidence type="ECO:0000313" key="9">
    <source>
        <dbReference type="EMBL" id="KAH3882684.1"/>
    </source>
</evidence>
<reference evidence="9" key="2">
    <citation type="submission" date="2020-11" db="EMBL/GenBank/DDBJ databases">
        <authorList>
            <person name="McCartney M.A."/>
            <person name="Auch B."/>
            <person name="Kono T."/>
            <person name="Mallez S."/>
            <person name="Becker A."/>
            <person name="Gohl D.M."/>
            <person name="Silverstein K.A.T."/>
            <person name="Koren S."/>
            <person name="Bechman K.B."/>
            <person name="Herman A."/>
            <person name="Abrahante J.E."/>
            <person name="Garbe J."/>
        </authorList>
    </citation>
    <scope>NUCLEOTIDE SEQUENCE</scope>
    <source>
        <strain evidence="9">Duluth1</strain>
        <tissue evidence="9">Whole animal</tissue>
    </source>
</reference>
<feature type="signal peptide" evidence="6">
    <location>
        <begin position="1"/>
        <end position="18"/>
    </location>
</feature>
<keyword evidence="10" id="KW-1185">Reference proteome</keyword>
<feature type="region of interest" description="Disordered" evidence="5">
    <location>
        <begin position="153"/>
        <end position="200"/>
    </location>
</feature>
<evidence type="ECO:0000259" key="8">
    <source>
        <dbReference type="PROSITE" id="PS51969"/>
    </source>
</evidence>
<sequence length="559" mass="61157">MFGRLVTLLATALGIASSASVSFTQLQPQGFRFSLQDQPGISLVGFHYDVNNPLPGVAAGKYSLDIRTKTGNEWVYENPNLTLRPGDQIHYWYLVVDSTGGHTVTDQTWTVPSPMTTTRKATTARPTTVGHAHENSGTTHFVGSNLLNYLQNHTSGSAPAAGTETQSGASAAPNTGVVSNTNTNTQVSGSNSGGSGSCGCTGRSIRPPGSELTCSTFPCLIFDDEFDTLNLDVWEHEITAGGGGNWEFEYYTNNRSNSYVRDGKLFIKPTLTLDSLGAGPDGLTKGALDIWGGQPGDVCTGNNFWGCRRDGTPEHIINPIQSARLRSSRGFNFKYGKVEVRAKMPNGDWLWPAIWLLPLRNAYGKWPASGEIDIVEARGNQNYHDDKGNDQGINNAGSTLHFGSDFWHNKWPSAHGERLSTSGTYGDSFHIYTLIWDEDHISISIDGDEVLNVTPQTTMWAFGGNDQDGVENPWASGTKMAPFDQEFFLILNVAVGGTAFFPDTFVNPTGKPWSDKSDFAARDFWNARAQWYPTWHADQNNGEDAAMQVDYIRVWKLKP</sequence>
<feature type="region of interest" description="Disordered" evidence="5">
    <location>
        <begin position="111"/>
        <end position="136"/>
    </location>
</feature>
<dbReference type="InterPro" id="IPR043030">
    <property type="entry name" value="BGBP_N_sf"/>
</dbReference>
<dbReference type="InterPro" id="IPR031756">
    <property type="entry name" value="BGBP_N"/>
</dbReference>
<accession>A0A9D4MVT4</accession>
<dbReference type="PANTHER" id="PTHR10963">
    <property type="entry name" value="GLYCOSYL HYDROLASE-RELATED"/>
    <property type="match status" value="1"/>
</dbReference>
<dbReference type="GO" id="GO:0005975">
    <property type="term" value="P:carbohydrate metabolic process"/>
    <property type="evidence" value="ECO:0007669"/>
    <property type="project" value="InterPro"/>
</dbReference>
<dbReference type="PANTHER" id="PTHR10963:SF55">
    <property type="entry name" value="GLYCOSIDE HYDROLASE FAMILY 16 PROTEIN"/>
    <property type="match status" value="1"/>
</dbReference>
<dbReference type="Gene3D" id="2.60.40.2140">
    <property type="entry name" value="Beta-1,3-glucan-recognition protein, N-terminal domain"/>
    <property type="match status" value="1"/>
</dbReference>
<proteinExistence type="inferred from homology"/>
<comment type="similarity">
    <text evidence="1">Belongs to the glycosyl hydrolase 16 family.</text>
</comment>
<comment type="similarity">
    <text evidence="2">Belongs to the insect beta-1,3-glucan binding protein family.</text>
</comment>
<evidence type="ECO:0000256" key="1">
    <source>
        <dbReference type="ARBA" id="ARBA00006865"/>
    </source>
</evidence>
<evidence type="ECO:0000259" key="7">
    <source>
        <dbReference type="PROSITE" id="PS51762"/>
    </source>
</evidence>
<feature type="compositionally biased region" description="Polar residues" evidence="5">
    <location>
        <begin position="153"/>
        <end position="173"/>
    </location>
</feature>
<dbReference type="OrthoDB" id="4781at2759"/>
<gene>
    <name evidence="9" type="ORF">DPMN_006628</name>
</gene>
<organism evidence="9 10">
    <name type="scientific">Dreissena polymorpha</name>
    <name type="common">Zebra mussel</name>
    <name type="synonym">Mytilus polymorpha</name>
    <dbReference type="NCBI Taxonomy" id="45954"/>
    <lineage>
        <taxon>Eukaryota</taxon>
        <taxon>Metazoa</taxon>
        <taxon>Spiralia</taxon>
        <taxon>Lophotrochozoa</taxon>
        <taxon>Mollusca</taxon>
        <taxon>Bivalvia</taxon>
        <taxon>Autobranchia</taxon>
        <taxon>Heteroconchia</taxon>
        <taxon>Euheterodonta</taxon>
        <taxon>Imparidentia</taxon>
        <taxon>Neoheterodontei</taxon>
        <taxon>Myida</taxon>
        <taxon>Dreissenoidea</taxon>
        <taxon>Dreissenidae</taxon>
        <taxon>Dreissena</taxon>
    </lineage>
</organism>
<dbReference type="InterPro" id="IPR050546">
    <property type="entry name" value="Glycosyl_Hydrlase_16"/>
</dbReference>
<keyword evidence="6" id="KW-0732">Signal</keyword>
<dbReference type="EMBL" id="JAIWYP010000001">
    <property type="protein sequence ID" value="KAH3882684.1"/>
    <property type="molecule type" value="Genomic_DNA"/>
</dbReference>
<feature type="chain" id="PRO_5039313098" evidence="6">
    <location>
        <begin position="19"/>
        <end position="559"/>
    </location>
</feature>
<evidence type="ECO:0000256" key="2">
    <source>
        <dbReference type="ARBA" id="ARBA00008781"/>
    </source>
</evidence>
<dbReference type="Gene3D" id="2.60.120.200">
    <property type="match status" value="1"/>
</dbReference>
<dbReference type="GO" id="GO:0004553">
    <property type="term" value="F:hydrolase activity, hydrolyzing O-glycosyl compounds"/>
    <property type="evidence" value="ECO:0007669"/>
    <property type="project" value="InterPro"/>
</dbReference>
<dbReference type="CDD" id="cd08024">
    <property type="entry name" value="GH16_CCF"/>
    <property type="match status" value="1"/>
</dbReference>
<feature type="compositionally biased region" description="Low complexity" evidence="5">
    <location>
        <begin position="174"/>
        <end position="190"/>
    </location>
</feature>
<dbReference type="InterPro" id="IPR000757">
    <property type="entry name" value="Beta-glucanase-like"/>
</dbReference>
<dbReference type="PROSITE" id="PS51969">
    <property type="entry name" value="CBM39"/>
    <property type="match status" value="1"/>
</dbReference>
<dbReference type="GO" id="GO:0030246">
    <property type="term" value="F:carbohydrate binding"/>
    <property type="evidence" value="ECO:0007669"/>
    <property type="project" value="InterPro"/>
</dbReference>
<evidence type="ECO:0000256" key="6">
    <source>
        <dbReference type="SAM" id="SignalP"/>
    </source>
</evidence>